<evidence type="ECO:0000313" key="6">
    <source>
        <dbReference type="EMBL" id="ODO03323.1"/>
    </source>
</evidence>
<keyword evidence="2 6" id="KW-0689">Ribosomal protein</keyword>
<reference evidence="6 7" key="1">
    <citation type="submission" date="2016-06" db="EMBL/GenBank/DDBJ databases">
        <title>Evolution of pathogenesis and genome organization in the Tremellales.</title>
        <authorList>
            <person name="Cuomo C."/>
            <person name="Litvintseva A."/>
            <person name="Heitman J."/>
            <person name="Chen Y."/>
            <person name="Sun S."/>
            <person name="Springer D."/>
            <person name="Dromer F."/>
            <person name="Young S."/>
            <person name="Zeng Q."/>
            <person name="Chapman S."/>
            <person name="Gujja S."/>
            <person name="Saif S."/>
            <person name="Birren B."/>
        </authorList>
    </citation>
    <scope>NUCLEOTIDE SEQUENCE [LARGE SCALE GENOMIC DNA]</scope>
    <source>
        <strain evidence="6 7">CBS 7118</strain>
    </source>
</reference>
<evidence type="ECO:0000256" key="3">
    <source>
        <dbReference type="ARBA" id="ARBA00023274"/>
    </source>
</evidence>
<dbReference type="OrthoDB" id="275876at2759"/>
<dbReference type="Pfam" id="PF00573">
    <property type="entry name" value="Ribosomal_L4"/>
    <property type="match status" value="1"/>
</dbReference>
<dbReference type="PANTHER" id="PTHR10746:SF6">
    <property type="entry name" value="LARGE RIBOSOMAL SUBUNIT PROTEIN UL4M"/>
    <property type="match status" value="1"/>
</dbReference>
<organism evidence="6 7">
    <name type="scientific">Cryptococcus wingfieldii CBS 7118</name>
    <dbReference type="NCBI Taxonomy" id="1295528"/>
    <lineage>
        <taxon>Eukaryota</taxon>
        <taxon>Fungi</taxon>
        <taxon>Dikarya</taxon>
        <taxon>Basidiomycota</taxon>
        <taxon>Agaricomycotina</taxon>
        <taxon>Tremellomycetes</taxon>
        <taxon>Tremellales</taxon>
        <taxon>Cryptococcaceae</taxon>
        <taxon>Cryptococcus</taxon>
    </lineage>
</organism>
<dbReference type="InterPro" id="IPR023574">
    <property type="entry name" value="Ribosomal_uL4_dom_sf"/>
</dbReference>
<name>A0A1E3JR70_9TREE</name>
<dbReference type="RefSeq" id="XP_019033374.1">
    <property type="nucleotide sequence ID" value="XM_019174322.1"/>
</dbReference>
<feature type="region of interest" description="Disordered" evidence="5">
    <location>
        <begin position="158"/>
        <end position="185"/>
    </location>
</feature>
<accession>A0A1E3JR70</accession>
<keyword evidence="3" id="KW-0687">Ribonucleoprotein</keyword>
<comment type="similarity">
    <text evidence="1">Belongs to the universal ribosomal protein uL4 family.</text>
</comment>
<evidence type="ECO:0000256" key="2">
    <source>
        <dbReference type="ARBA" id="ARBA00022980"/>
    </source>
</evidence>
<dbReference type="GO" id="GO:0005840">
    <property type="term" value="C:ribosome"/>
    <property type="evidence" value="ECO:0007669"/>
    <property type="project" value="UniProtKB-KW"/>
</dbReference>
<dbReference type="GeneID" id="30191381"/>
<protein>
    <recommendedName>
        <fullName evidence="4">Large ribosomal subunit protein uL4m</fullName>
    </recommendedName>
</protein>
<comment type="caution">
    <text evidence="6">The sequence shown here is derived from an EMBL/GenBank/DDBJ whole genome shotgun (WGS) entry which is preliminary data.</text>
</comment>
<dbReference type="AlphaFoldDB" id="A0A1E3JR70"/>
<dbReference type="GO" id="GO:0006412">
    <property type="term" value="P:translation"/>
    <property type="evidence" value="ECO:0007669"/>
    <property type="project" value="InterPro"/>
</dbReference>
<evidence type="ECO:0000313" key="7">
    <source>
        <dbReference type="Proteomes" id="UP000094819"/>
    </source>
</evidence>
<dbReference type="Proteomes" id="UP000094819">
    <property type="component" value="Unassembled WGS sequence"/>
</dbReference>
<evidence type="ECO:0000256" key="4">
    <source>
        <dbReference type="ARBA" id="ARBA00040565"/>
    </source>
</evidence>
<dbReference type="SUPFAM" id="SSF52166">
    <property type="entry name" value="Ribosomal protein L4"/>
    <property type="match status" value="1"/>
</dbReference>
<gene>
    <name evidence="6" type="ORF">L198_02168</name>
</gene>
<dbReference type="GO" id="GO:1990904">
    <property type="term" value="C:ribonucleoprotein complex"/>
    <property type="evidence" value="ECO:0007669"/>
    <property type="project" value="UniProtKB-KW"/>
</dbReference>
<dbReference type="EMBL" id="AWGH01000005">
    <property type="protein sequence ID" value="ODO03323.1"/>
    <property type="molecule type" value="Genomic_DNA"/>
</dbReference>
<proteinExistence type="inferred from homology"/>
<dbReference type="InterPro" id="IPR013005">
    <property type="entry name" value="Ribosomal_uL4-like"/>
</dbReference>
<sequence>MKAARLLLARPRALLRPLARPASTDASTSTPPPNAAFEDLSQQAGLEIEQALAERQGEPVVATASLTAAVQLATWFPSNSGKHEPILLPVSSLASPTPTQPSGDDVVIALPPDIFAQPIRRDILHRCVVWHLSQLRQGNKQTKSRSTVNYSGRKLIPQKGTGRARAGDASSGTRRGGAPIHPIAPKNWAQSLPRKVNELGLKIALSSKLQSGLLRVVRDLGEGEWSGTREARKALANGVEWPRSQSGLEQMPEATAAEELGLQEHVQEKAIEEQVKEDVKDAVETAVEPSGPIYTPRFGASDDLSILFLYTPWKLESELESFFRATRNIPGVQVMAADEATVYDILKSRWLVLEGGAVDYFGDDAGPLSLEDFEQPGEFEVEEGVEAVDSAREEALKA</sequence>
<dbReference type="Gene3D" id="3.40.1370.10">
    <property type="match status" value="1"/>
</dbReference>
<dbReference type="PANTHER" id="PTHR10746">
    <property type="entry name" value="50S RIBOSOMAL PROTEIN L4"/>
    <property type="match status" value="1"/>
</dbReference>
<dbReference type="GO" id="GO:0003735">
    <property type="term" value="F:structural constituent of ribosome"/>
    <property type="evidence" value="ECO:0007669"/>
    <property type="project" value="InterPro"/>
</dbReference>
<dbReference type="InterPro" id="IPR002136">
    <property type="entry name" value="Ribosomal_uL4"/>
</dbReference>
<keyword evidence="7" id="KW-1185">Reference proteome</keyword>
<evidence type="ECO:0000256" key="5">
    <source>
        <dbReference type="SAM" id="MobiDB-lite"/>
    </source>
</evidence>
<evidence type="ECO:0000256" key="1">
    <source>
        <dbReference type="ARBA" id="ARBA00010528"/>
    </source>
</evidence>